<dbReference type="PANTHER" id="PTHR40254:SF1">
    <property type="entry name" value="BLR0577 PROTEIN"/>
    <property type="match status" value="1"/>
</dbReference>
<dbReference type="Pfam" id="PF13454">
    <property type="entry name" value="NAD_binding_9"/>
    <property type="match status" value="1"/>
</dbReference>
<accession>A0A6B3RPP0</accession>
<name>A0A6B3RPP0_9RHOB</name>
<proteinExistence type="predicted"/>
<dbReference type="SUPFAM" id="SSF51905">
    <property type="entry name" value="FAD/NAD(P)-binding domain"/>
    <property type="match status" value="1"/>
</dbReference>
<keyword evidence="3" id="KW-1185">Reference proteome</keyword>
<dbReference type="InterPro" id="IPR052189">
    <property type="entry name" value="L-asp_N-monooxygenase_NS-form"/>
</dbReference>
<dbReference type="Proteomes" id="UP000481421">
    <property type="component" value="Unassembled WGS sequence"/>
</dbReference>
<evidence type="ECO:0000313" key="3">
    <source>
        <dbReference type="Proteomes" id="UP000481421"/>
    </source>
</evidence>
<protein>
    <submittedName>
        <fullName evidence="2">FAD-dependent oxidoreductase</fullName>
    </submittedName>
</protein>
<evidence type="ECO:0000313" key="2">
    <source>
        <dbReference type="EMBL" id="NEX47196.1"/>
    </source>
</evidence>
<gene>
    <name evidence="2" type="ORF">G3572_13350</name>
</gene>
<feature type="domain" description="FAD-dependent urate hydroxylase HpyO/Asp monooxygenase CreE-like FAD/NAD(P)-binding" evidence="1">
    <location>
        <begin position="5"/>
        <end position="162"/>
    </location>
</feature>
<organism evidence="2 3">
    <name type="scientific">Pseudotabrizicola algicola</name>
    <dbReference type="NCBI Taxonomy" id="2709381"/>
    <lineage>
        <taxon>Bacteria</taxon>
        <taxon>Pseudomonadati</taxon>
        <taxon>Pseudomonadota</taxon>
        <taxon>Alphaproteobacteria</taxon>
        <taxon>Rhodobacterales</taxon>
        <taxon>Paracoccaceae</taxon>
        <taxon>Pseudotabrizicola</taxon>
    </lineage>
</organism>
<comment type="caution">
    <text evidence="2">The sequence shown here is derived from an EMBL/GenBank/DDBJ whole genome shotgun (WGS) entry which is preliminary data.</text>
</comment>
<dbReference type="EMBL" id="JAAIKE010000004">
    <property type="protein sequence ID" value="NEX47196.1"/>
    <property type="molecule type" value="Genomic_DNA"/>
</dbReference>
<dbReference type="InterPro" id="IPR038732">
    <property type="entry name" value="HpyO/CreE_NAD-binding"/>
</dbReference>
<sequence>MLSVAIVGTGPTGLYTFAALSKRQEPCRIALYEKGDSLGVGTPYSEETATRAMLANIASIEIPPLCGGYLDWMQAQPAAFLRRFGLTHADLDARLFTPRLMLGAWFNAQFLELIAAAEAAGHVVEVHTGVEVTDVRAGDRGLRVVAGTQEAVYDRVVLASGHSFAEDAQTARYFPNPWSGLIQTDVPAARVGVLGTSLSAIDAAMAVAAQHGRFVRAAGQADDLVYERQAEGLQIMLMSRSGVLPEADFYCPIPYAPLDIMTGAALSEALAGPAPLDALFDLFRAEIAAADPGYAAHVGLERLDADSFAAAYFADRLARDPFGWARENLAEVERDRAARRTVGWRYAILRMHETVEAVLADLPEADRARFDAGLKRVFIDNYAAVPPESIRRLLALRDAGVLQVAALGDDYDLEIGETGTQIGTKGRVLRFDVFIDARGQRPMQSADLPFPALRAALEAAGQDLPELDEGYVLRGVPGYGGRLVLAALPYLMHDRPFVQGITASAEIGAAVAAGLERAEAAPRRRWRWAQMLDWAA</sequence>
<dbReference type="AlphaFoldDB" id="A0A6B3RPP0"/>
<evidence type="ECO:0000259" key="1">
    <source>
        <dbReference type="Pfam" id="PF13454"/>
    </source>
</evidence>
<dbReference type="Gene3D" id="3.50.50.60">
    <property type="entry name" value="FAD/NAD(P)-binding domain"/>
    <property type="match status" value="1"/>
</dbReference>
<reference evidence="2 3" key="1">
    <citation type="submission" date="2020-02" db="EMBL/GenBank/DDBJ databases">
        <title>Rhodobacter algicola sp. nov., isolated from microalga culture.</title>
        <authorList>
            <person name="Park C.-Y."/>
        </authorList>
    </citation>
    <scope>NUCLEOTIDE SEQUENCE [LARGE SCALE GENOMIC DNA]</scope>
    <source>
        <strain evidence="2 3">ETT8</strain>
    </source>
</reference>
<dbReference type="PANTHER" id="PTHR40254">
    <property type="entry name" value="BLR0577 PROTEIN"/>
    <property type="match status" value="1"/>
</dbReference>
<dbReference type="InterPro" id="IPR036188">
    <property type="entry name" value="FAD/NAD-bd_sf"/>
</dbReference>
<dbReference type="RefSeq" id="WP_164612681.1">
    <property type="nucleotide sequence ID" value="NZ_JAAIKE010000004.1"/>
</dbReference>